<dbReference type="Proteomes" id="UP000298602">
    <property type="component" value="Chromosome"/>
</dbReference>
<dbReference type="AlphaFoldDB" id="A0A4P8L5F6"/>
<reference evidence="1 2" key="1">
    <citation type="submission" date="2019-05" db="EMBL/GenBank/DDBJ databases">
        <title>The Complete Genome Sequence of the n-alkane-degrading Desulfoglaeba alkanexedens ALDC reveals multiple alkylsuccinate synthase gene clusters.</title>
        <authorList>
            <person name="Callaghan A.V."/>
            <person name="Davidova I.A."/>
            <person name="Duncan K.E."/>
            <person name="Morris B."/>
            <person name="McInerney M.J."/>
        </authorList>
    </citation>
    <scope>NUCLEOTIDE SEQUENCE [LARGE SCALE GENOMIC DNA]</scope>
    <source>
        <strain evidence="1 2">ALDC</strain>
    </source>
</reference>
<dbReference type="EMBL" id="CP040098">
    <property type="protein sequence ID" value="QCQ23218.1"/>
    <property type="molecule type" value="Genomic_DNA"/>
</dbReference>
<keyword evidence="2" id="KW-1185">Reference proteome</keyword>
<dbReference type="KEGG" id="dax:FDQ92_14180"/>
<proteinExistence type="predicted"/>
<evidence type="ECO:0000313" key="1">
    <source>
        <dbReference type="EMBL" id="QCQ23218.1"/>
    </source>
</evidence>
<evidence type="ECO:0000313" key="2">
    <source>
        <dbReference type="Proteomes" id="UP000298602"/>
    </source>
</evidence>
<reference evidence="1 2" key="2">
    <citation type="submission" date="2019-05" db="EMBL/GenBank/DDBJ databases">
        <authorList>
            <person name="Suflita J.M."/>
            <person name="Marks C.R."/>
        </authorList>
    </citation>
    <scope>NUCLEOTIDE SEQUENCE [LARGE SCALE GENOMIC DNA]</scope>
    <source>
        <strain evidence="1 2">ALDC</strain>
    </source>
</reference>
<name>A0A4P8L5F6_9BACT</name>
<organism evidence="1 2">
    <name type="scientific">Desulfoglaeba alkanexedens ALDC</name>
    <dbReference type="NCBI Taxonomy" id="980445"/>
    <lineage>
        <taxon>Bacteria</taxon>
        <taxon>Pseudomonadati</taxon>
        <taxon>Thermodesulfobacteriota</taxon>
        <taxon>Syntrophobacteria</taxon>
        <taxon>Syntrophobacterales</taxon>
        <taxon>Syntrophobacteraceae</taxon>
        <taxon>Desulfoglaeba</taxon>
    </lineage>
</organism>
<protein>
    <submittedName>
        <fullName evidence="1">Uncharacterized protein</fullName>
    </submittedName>
</protein>
<accession>A0A4P8L5F6</accession>
<sequence>MVEEYQGEARAARERFLFFEKAVEAADGVFRDGVHGSGTIHDTGDFSDGFSHGYYPPSRVHRKRRPFASRRRFGFHLLVTAVGWKFSKRAGGIPEKGAFHKRPGKMRNFSHSFL</sequence>
<gene>
    <name evidence="1" type="ORF">FDQ92_14180</name>
</gene>